<gene>
    <name evidence="3" type="ORF">DFP72DRAFT_781829</name>
</gene>
<dbReference type="Gene3D" id="1.20.58.80">
    <property type="entry name" value="Phosphotransferase system, lactose/cellobiose-type IIA subunit"/>
    <property type="match status" value="1"/>
</dbReference>
<proteinExistence type="predicted"/>
<accession>A0A8H6HEN1</accession>
<feature type="region of interest" description="Disordered" evidence="1">
    <location>
        <begin position="153"/>
        <end position="220"/>
    </location>
</feature>
<comment type="caution">
    <text evidence="3">The sequence shown here is derived from an EMBL/GenBank/DDBJ whole genome shotgun (WGS) entry which is preliminary data.</text>
</comment>
<feature type="compositionally biased region" description="Basic and acidic residues" evidence="1">
    <location>
        <begin position="153"/>
        <end position="195"/>
    </location>
</feature>
<feature type="non-terminal residue" evidence="3">
    <location>
        <position position="1"/>
    </location>
</feature>
<dbReference type="GO" id="GO:0061578">
    <property type="term" value="F:K63-linked deubiquitinase activity"/>
    <property type="evidence" value="ECO:0007669"/>
    <property type="project" value="TreeGrafter"/>
</dbReference>
<organism evidence="3 4">
    <name type="scientific">Ephemerocybe angulata</name>
    <dbReference type="NCBI Taxonomy" id="980116"/>
    <lineage>
        <taxon>Eukaryota</taxon>
        <taxon>Fungi</taxon>
        <taxon>Dikarya</taxon>
        <taxon>Basidiomycota</taxon>
        <taxon>Agaricomycotina</taxon>
        <taxon>Agaricomycetes</taxon>
        <taxon>Agaricomycetidae</taxon>
        <taxon>Agaricales</taxon>
        <taxon>Agaricineae</taxon>
        <taxon>Psathyrellaceae</taxon>
        <taxon>Ephemerocybe</taxon>
    </lineage>
</organism>
<evidence type="ECO:0000259" key="2">
    <source>
        <dbReference type="Pfam" id="PF08969"/>
    </source>
</evidence>
<evidence type="ECO:0000256" key="1">
    <source>
        <dbReference type="SAM" id="MobiDB-lite"/>
    </source>
</evidence>
<dbReference type="Proteomes" id="UP000521943">
    <property type="component" value="Unassembled WGS sequence"/>
</dbReference>
<name>A0A8H6HEN1_9AGAR</name>
<dbReference type="GO" id="GO:0016020">
    <property type="term" value="C:membrane"/>
    <property type="evidence" value="ECO:0007669"/>
    <property type="project" value="TreeGrafter"/>
</dbReference>
<dbReference type="AlphaFoldDB" id="A0A8H6HEN1"/>
<evidence type="ECO:0000313" key="3">
    <source>
        <dbReference type="EMBL" id="KAF6745469.1"/>
    </source>
</evidence>
<dbReference type="GO" id="GO:0070536">
    <property type="term" value="P:protein K63-linked deubiquitination"/>
    <property type="evidence" value="ECO:0007669"/>
    <property type="project" value="TreeGrafter"/>
</dbReference>
<feature type="non-terminal residue" evidence="3">
    <location>
        <position position="220"/>
    </location>
</feature>
<dbReference type="EMBL" id="JACGCI010000105">
    <property type="protein sequence ID" value="KAF6745469.1"/>
    <property type="molecule type" value="Genomic_DNA"/>
</dbReference>
<feature type="region of interest" description="Disordered" evidence="1">
    <location>
        <begin position="111"/>
        <end position="130"/>
    </location>
</feature>
<feature type="compositionally biased region" description="Polar residues" evidence="1">
    <location>
        <begin position="199"/>
        <end position="220"/>
    </location>
</feature>
<dbReference type="PANTHER" id="PTHR12947">
    <property type="entry name" value="AMSH-LIKE PROTEASE"/>
    <property type="match status" value="1"/>
</dbReference>
<reference evidence="3 4" key="1">
    <citation type="submission" date="2020-07" db="EMBL/GenBank/DDBJ databases">
        <title>Comparative genomics of pyrophilous fungi reveals a link between fire events and developmental genes.</title>
        <authorList>
            <consortium name="DOE Joint Genome Institute"/>
            <person name="Steindorff A.S."/>
            <person name="Carver A."/>
            <person name="Calhoun S."/>
            <person name="Stillman K."/>
            <person name="Liu H."/>
            <person name="Lipzen A."/>
            <person name="Pangilinan J."/>
            <person name="Labutti K."/>
            <person name="Bruns T.D."/>
            <person name="Grigoriev I.V."/>
        </authorList>
    </citation>
    <scope>NUCLEOTIDE SEQUENCE [LARGE SCALE GENOMIC DNA]</scope>
    <source>
        <strain evidence="3 4">CBS 144469</strain>
    </source>
</reference>
<dbReference type="InterPro" id="IPR015063">
    <property type="entry name" value="USP8_dimer"/>
</dbReference>
<dbReference type="GO" id="GO:0005768">
    <property type="term" value="C:endosome"/>
    <property type="evidence" value="ECO:0007669"/>
    <property type="project" value="TreeGrafter"/>
</dbReference>
<dbReference type="OrthoDB" id="2965483at2759"/>
<protein>
    <recommendedName>
        <fullName evidence="2">USP8 dimerisation domain-containing protein</fullName>
    </recommendedName>
</protein>
<dbReference type="Pfam" id="PF08969">
    <property type="entry name" value="USP8_dimer"/>
    <property type="match status" value="1"/>
</dbReference>
<sequence length="220" mass="25550">PATIPELAERALDNLWDDRSNLKHFLRTAERYRREGKELAKQGDIEAAFVRLAKAATLVLEKLPTHRDYNTLLSVEQQNNLALNGQEILDNLGELKKLLIDRYDEWVKRHPDGPTPVANGKPAAFSQIRDQQKRVDDEARLWKAQREEAEQRELEARMRQMSMHRREEEAKHEQKVREDREAMFRRQHAADEQARAIRQNLSSSGGAYTVSSPISYEQTP</sequence>
<evidence type="ECO:0000313" key="4">
    <source>
        <dbReference type="Proteomes" id="UP000521943"/>
    </source>
</evidence>
<dbReference type="PANTHER" id="PTHR12947:SF13">
    <property type="entry name" value="FI19924P1"/>
    <property type="match status" value="1"/>
</dbReference>
<keyword evidence="4" id="KW-1185">Reference proteome</keyword>
<feature type="domain" description="USP8 dimerisation" evidence="2">
    <location>
        <begin position="13"/>
        <end position="104"/>
    </location>
</feature>